<reference evidence="3 4" key="1">
    <citation type="submission" date="2024-10" db="EMBL/GenBank/DDBJ databases">
        <title>The Natural Products Discovery Center: Release of the First 8490 Sequenced Strains for Exploring Actinobacteria Biosynthetic Diversity.</title>
        <authorList>
            <person name="Kalkreuter E."/>
            <person name="Kautsar S.A."/>
            <person name="Yang D."/>
            <person name="Bader C.D."/>
            <person name="Teijaro C.N."/>
            <person name="Fluegel L."/>
            <person name="Davis C.M."/>
            <person name="Simpson J.R."/>
            <person name="Lauterbach L."/>
            <person name="Steele A.D."/>
            <person name="Gui C."/>
            <person name="Meng S."/>
            <person name="Li G."/>
            <person name="Viehrig K."/>
            <person name="Ye F."/>
            <person name="Su P."/>
            <person name="Kiefer A.F."/>
            <person name="Nichols A."/>
            <person name="Cepeda A.J."/>
            <person name="Yan W."/>
            <person name="Fan B."/>
            <person name="Jiang Y."/>
            <person name="Adhikari A."/>
            <person name="Zheng C.-J."/>
            <person name="Schuster L."/>
            <person name="Cowan T.M."/>
            <person name="Smanski M.J."/>
            <person name="Chevrette M.G."/>
            <person name="De Carvalho L.P.S."/>
            <person name="Shen B."/>
        </authorList>
    </citation>
    <scope>NUCLEOTIDE SEQUENCE [LARGE SCALE GENOMIC DNA]</scope>
    <source>
        <strain evidence="3 4">NPDC002593</strain>
    </source>
</reference>
<evidence type="ECO:0000313" key="3">
    <source>
        <dbReference type="EMBL" id="MFF3570097.1"/>
    </source>
</evidence>
<feature type="transmembrane region" description="Helical" evidence="2">
    <location>
        <begin position="12"/>
        <end position="33"/>
    </location>
</feature>
<feature type="region of interest" description="Disordered" evidence="1">
    <location>
        <begin position="234"/>
        <end position="255"/>
    </location>
</feature>
<evidence type="ECO:0000313" key="4">
    <source>
        <dbReference type="Proteomes" id="UP001601992"/>
    </source>
</evidence>
<feature type="transmembrane region" description="Helical" evidence="2">
    <location>
        <begin position="53"/>
        <end position="78"/>
    </location>
</feature>
<dbReference type="EMBL" id="JBIAQY010000006">
    <property type="protein sequence ID" value="MFF3570097.1"/>
    <property type="molecule type" value="Genomic_DNA"/>
</dbReference>
<feature type="transmembrane region" description="Helical" evidence="2">
    <location>
        <begin position="168"/>
        <end position="189"/>
    </location>
</feature>
<keyword evidence="4" id="KW-1185">Reference proteome</keyword>
<gene>
    <name evidence="3" type="ORF">ACFYXQ_20165</name>
</gene>
<sequence length="255" mass="28495">MHNTWSQRLCVWSGPLFALLFFIGYGVVARYIPPPDPARSAAQVAGFYRGHANAIRLGMVLSMFGLVFWVPFVAAISVQLERIEGRHSPLTYAQLGLGATLPVAFIPALYYFEVAAYRPQRSDESIQMLNDMGWLPFTGIIYAIFVQNIVIGVAVLSDRRTVPIFPRWYGFFCLWCGLLYCPACLDVFFTHGPLAWNGLFSWWLSLVAFFVWLIGTTVVTLRAISIQALTPSAESTEADSPQPTGTRTRPGLFIE</sequence>
<feature type="transmembrane region" description="Helical" evidence="2">
    <location>
        <begin position="201"/>
        <end position="221"/>
    </location>
</feature>
<feature type="transmembrane region" description="Helical" evidence="2">
    <location>
        <begin position="132"/>
        <end position="156"/>
    </location>
</feature>
<feature type="compositionally biased region" description="Polar residues" evidence="1">
    <location>
        <begin position="234"/>
        <end position="247"/>
    </location>
</feature>
<name>A0ABW6S1F5_9NOCA</name>
<accession>A0ABW6S1F5</accession>
<evidence type="ECO:0000256" key="1">
    <source>
        <dbReference type="SAM" id="MobiDB-lite"/>
    </source>
</evidence>
<feature type="transmembrane region" description="Helical" evidence="2">
    <location>
        <begin position="90"/>
        <end position="112"/>
    </location>
</feature>
<protein>
    <submittedName>
        <fullName evidence="3">Uncharacterized protein</fullName>
    </submittedName>
</protein>
<proteinExistence type="predicted"/>
<comment type="caution">
    <text evidence="3">The sequence shown here is derived from an EMBL/GenBank/DDBJ whole genome shotgun (WGS) entry which is preliminary data.</text>
</comment>
<dbReference type="Proteomes" id="UP001601992">
    <property type="component" value="Unassembled WGS sequence"/>
</dbReference>
<dbReference type="RefSeq" id="WP_157186226.1">
    <property type="nucleotide sequence ID" value="NZ_JBIAQY010000006.1"/>
</dbReference>
<keyword evidence="2" id="KW-0812">Transmembrane</keyword>
<evidence type="ECO:0000256" key="2">
    <source>
        <dbReference type="SAM" id="Phobius"/>
    </source>
</evidence>
<organism evidence="3 4">
    <name type="scientific">Nocardia jiangxiensis</name>
    <dbReference type="NCBI Taxonomy" id="282685"/>
    <lineage>
        <taxon>Bacteria</taxon>
        <taxon>Bacillati</taxon>
        <taxon>Actinomycetota</taxon>
        <taxon>Actinomycetes</taxon>
        <taxon>Mycobacteriales</taxon>
        <taxon>Nocardiaceae</taxon>
        <taxon>Nocardia</taxon>
    </lineage>
</organism>
<keyword evidence="2" id="KW-0472">Membrane</keyword>
<keyword evidence="2" id="KW-1133">Transmembrane helix</keyword>